<evidence type="ECO:0000256" key="2">
    <source>
        <dbReference type="ARBA" id="ARBA00022527"/>
    </source>
</evidence>
<dbReference type="Proteomes" id="UP001595868">
    <property type="component" value="Unassembled WGS sequence"/>
</dbReference>
<dbReference type="InterPro" id="IPR000719">
    <property type="entry name" value="Prot_kinase_dom"/>
</dbReference>
<evidence type="ECO:0000256" key="9">
    <source>
        <dbReference type="SAM" id="Phobius"/>
    </source>
</evidence>
<evidence type="ECO:0000256" key="6">
    <source>
        <dbReference type="ARBA" id="ARBA00022840"/>
    </source>
</evidence>
<gene>
    <name evidence="11" type="ORF">ACFOX0_18235</name>
</gene>
<dbReference type="SMART" id="SM00220">
    <property type="entry name" value="S_TKc"/>
    <property type="match status" value="1"/>
</dbReference>
<organism evidence="11 12">
    <name type="scientific">Micromonospora zhanjiangensis</name>
    <dbReference type="NCBI Taxonomy" id="1522057"/>
    <lineage>
        <taxon>Bacteria</taxon>
        <taxon>Bacillati</taxon>
        <taxon>Actinomycetota</taxon>
        <taxon>Actinomycetes</taxon>
        <taxon>Micromonosporales</taxon>
        <taxon>Micromonosporaceae</taxon>
        <taxon>Micromonospora</taxon>
    </lineage>
</organism>
<proteinExistence type="predicted"/>
<accession>A0ABV8KPJ1</accession>
<dbReference type="EMBL" id="JBHSBN010000011">
    <property type="protein sequence ID" value="MFC4107857.1"/>
    <property type="molecule type" value="Genomic_DNA"/>
</dbReference>
<dbReference type="CDD" id="cd14014">
    <property type="entry name" value="STKc_PknB_like"/>
    <property type="match status" value="1"/>
</dbReference>
<dbReference type="PROSITE" id="PS00107">
    <property type="entry name" value="PROTEIN_KINASE_ATP"/>
    <property type="match status" value="1"/>
</dbReference>
<keyword evidence="9" id="KW-0812">Transmembrane</keyword>
<dbReference type="InterPro" id="IPR011009">
    <property type="entry name" value="Kinase-like_dom_sf"/>
</dbReference>
<feature type="domain" description="Protein kinase" evidence="10">
    <location>
        <begin position="11"/>
        <end position="271"/>
    </location>
</feature>
<keyword evidence="4 7" id="KW-0547">Nucleotide-binding</keyword>
<feature type="transmembrane region" description="Helical" evidence="9">
    <location>
        <begin position="381"/>
        <end position="402"/>
    </location>
</feature>
<dbReference type="EC" id="2.7.11.1" evidence="1"/>
<protein>
    <recommendedName>
        <fullName evidence="1">non-specific serine/threonine protein kinase</fullName>
        <ecNumber evidence="1">2.7.11.1</ecNumber>
    </recommendedName>
</protein>
<evidence type="ECO:0000313" key="12">
    <source>
        <dbReference type="Proteomes" id="UP001595868"/>
    </source>
</evidence>
<keyword evidence="6 7" id="KW-0067">ATP-binding</keyword>
<evidence type="ECO:0000313" key="11">
    <source>
        <dbReference type="EMBL" id="MFC4107857.1"/>
    </source>
</evidence>
<feature type="compositionally biased region" description="Low complexity" evidence="8">
    <location>
        <begin position="355"/>
        <end position="366"/>
    </location>
</feature>
<dbReference type="RefSeq" id="WP_377547325.1">
    <property type="nucleotide sequence ID" value="NZ_JBHSBN010000011.1"/>
</dbReference>
<evidence type="ECO:0000256" key="5">
    <source>
        <dbReference type="ARBA" id="ARBA00022777"/>
    </source>
</evidence>
<keyword evidence="9" id="KW-0472">Membrane</keyword>
<comment type="caution">
    <text evidence="11">The sequence shown here is derived from an EMBL/GenBank/DDBJ whole genome shotgun (WGS) entry which is preliminary data.</text>
</comment>
<keyword evidence="2" id="KW-0723">Serine/threonine-protein kinase</keyword>
<dbReference type="GO" id="GO:0016301">
    <property type="term" value="F:kinase activity"/>
    <property type="evidence" value="ECO:0007669"/>
    <property type="project" value="UniProtKB-KW"/>
</dbReference>
<name>A0ABV8KPJ1_9ACTN</name>
<feature type="compositionally biased region" description="Low complexity" evidence="8">
    <location>
        <begin position="429"/>
        <end position="483"/>
    </location>
</feature>
<keyword evidence="9" id="KW-1133">Transmembrane helix</keyword>
<evidence type="ECO:0000256" key="3">
    <source>
        <dbReference type="ARBA" id="ARBA00022679"/>
    </source>
</evidence>
<evidence type="ECO:0000256" key="8">
    <source>
        <dbReference type="SAM" id="MobiDB-lite"/>
    </source>
</evidence>
<dbReference type="PANTHER" id="PTHR43289:SF6">
    <property type="entry name" value="SERINE_THREONINE-PROTEIN KINASE NEKL-3"/>
    <property type="match status" value="1"/>
</dbReference>
<dbReference type="Gene3D" id="1.10.510.10">
    <property type="entry name" value="Transferase(Phosphotransferase) domain 1"/>
    <property type="match status" value="1"/>
</dbReference>
<reference evidence="12" key="1">
    <citation type="journal article" date="2019" name="Int. J. Syst. Evol. Microbiol.">
        <title>The Global Catalogue of Microorganisms (GCM) 10K type strain sequencing project: providing services to taxonomists for standard genome sequencing and annotation.</title>
        <authorList>
            <consortium name="The Broad Institute Genomics Platform"/>
            <consortium name="The Broad Institute Genome Sequencing Center for Infectious Disease"/>
            <person name="Wu L."/>
            <person name="Ma J."/>
        </authorList>
    </citation>
    <scope>NUCLEOTIDE SEQUENCE [LARGE SCALE GENOMIC DNA]</scope>
    <source>
        <strain evidence="12">2902at01</strain>
    </source>
</reference>
<evidence type="ECO:0000256" key="1">
    <source>
        <dbReference type="ARBA" id="ARBA00012513"/>
    </source>
</evidence>
<evidence type="ECO:0000256" key="4">
    <source>
        <dbReference type="ARBA" id="ARBA00022741"/>
    </source>
</evidence>
<feature type="compositionally biased region" description="Basic and acidic residues" evidence="8">
    <location>
        <begin position="516"/>
        <end position="542"/>
    </location>
</feature>
<keyword evidence="12" id="KW-1185">Reference proteome</keyword>
<feature type="binding site" evidence="7">
    <location>
        <position position="41"/>
    </location>
    <ligand>
        <name>ATP</name>
        <dbReference type="ChEBI" id="CHEBI:30616"/>
    </ligand>
</feature>
<evidence type="ECO:0000256" key="7">
    <source>
        <dbReference type="PROSITE-ProRule" id="PRU10141"/>
    </source>
</evidence>
<dbReference type="InterPro" id="IPR017441">
    <property type="entry name" value="Protein_kinase_ATP_BS"/>
</dbReference>
<dbReference type="InterPro" id="IPR008271">
    <property type="entry name" value="Ser/Thr_kinase_AS"/>
</dbReference>
<keyword evidence="3" id="KW-0808">Transferase</keyword>
<dbReference type="Gene3D" id="3.30.200.20">
    <property type="entry name" value="Phosphorylase Kinase, domain 1"/>
    <property type="match status" value="1"/>
</dbReference>
<feature type="region of interest" description="Disordered" evidence="8">
    <location>
        <begin position="299"/>
        <end position="378"/>
    </location>
</feature>
<feature type="region of interest" description="Disordered" evidence="8">
    <location>
        <begin position="429"/>
        <end position="542"/>
    </location>
</feature>
<dbReference type="PROSITE" id="PS00108">
    <property type="entry name" value="PROTEIN_KINASE_ST"/>
    <property type="match status" value="1"/>
</dbReference>
<sequence length="576" mass="58537">MAGPLLLDGRYRVGDPLGSGGMARVWRGRDLRLDRPVAVKKLSGGGLSQAYARERFDQEARAIARLSHPNIVSVYDFGSEDDEPYLIMELVEGPTVARRLADGDPLPVADAVAIAVQVCDGLAAAHAAGIVHRDVKPANLIISPSGLVKICDFGVARLLDATGHAELTMSGISMGSPQFMAPEQINHEEVGPRTDLYALGCTLYAMLTGNPPFHGAPPIGIMHQHVHKPPRPVRELRPQVPAEVADLVAELLAKAPEDRPADADTVRNRLVAADVDPAASAGTALRPSYAPVGFRPAGSTPAGPAVDGPVSDGAVHSGSFPTGSAPPERVPRGAALNAVSTGASRTAVVDPPDAPSAGGPPSRVVGSPPPVPPATPSRRRWVAPAMAGAVVLAAVVAVLLAASMAEPGRVRGDGGTDPTADPTVATTADAASAVPVGSGPAGSPAGGSSADPSAGPSLTAGPTGTPGNGPVPATAPAATQPGPADGPPPAAPIPALRQEIRQQANSGALDNGAANDLERKVDDLEKAIAKPKPADQDNRLKSLRDTLTDLRRKGRVNPAGYDAISAAVNRVEASLS</sequence>
<keyword evidence="5 11" id="KW-0418">Kinase</keyword>
<evidence type="ECO:0000259" key="10">
    <source>
        <dbReference type="PROSITE" id="PS50011"/>
    </source>
</evidence>
<dbReference type="PROSITE" id="PS50011">
    <property type="entry name" value="PROTEIN_KINASE_DOM"/>
    <property type="match status" value="1"/>
</dbReference>
<dbReference type="SUPFAM" id="SSF56112">
    <property type="entry name" value="Protein kinase-like (PK-like)"/>
    <property type="match status" value="1"/>
</dbReference>
<dbReference type="Pfam" id="PF00069">
    <property type="entry name" value="Pkinase"/>
    <property type="match status" value="1"/>
</dbReference>
<dbReference type="PANTHER" id="PTHR43289">
    <property type="entry name" value="MITOGEN-ACTIVATED PROTEIN KINASE KINASE KINASE 20-RELATED"/>
    <property type="match status" value="1"/>
</dbReference>